<accession>A0A364V8C5</accession>
<reference evidence="3 4" key="1">
    <citation type="journal article" date="2018" name="Syst. Appl. Microbiol.">
        <title>Corynebacterium heidelbergense sp. nov., isolated from the preen glands of Egyptian geese (Alopochen aegyptiacus).</title>
        <authorList>
            <person name="Braun M.S."/>
            <person name="Wang E."/>
            <person name="Zimmermann S."/>
            <person name="Wink M."/>
        </authorList>
    </citation>
    <scope>NUCLEOTIDE SEQUENCE [LARGE SCALE GENOMIC DNA]</scope>
    <source>
        <strain evidence="3 4">647</strain>
    </source>
</reference>
<name>A0A364V8C5_9CORY</name>
<keyword evidence="3" id="KW-0378">Hydrolase</keyword>
<gene>
    <name evidence="3" type="ORF">DLJ54_01350</name>
</gene>
<dbReference type="InterPro" id="IPR017208">
    <property type="entry name" value="UCP037442_abhydr"/>
</dbReference>
<evidence type="ECO:0000313" key="4">
    <source>
        <dbReference type="Proteomes" id="UP000251577"/>
    </source>
</evidence>
<dbReference type="PIRSF" id="PIRSF037442">
    <property type="entry name" value="UCP037442_abhydr"/>
    <property type="match status" value="1"/>
</dbReference>
<evidence type="ECO:0000313" key="3">
    <source>
        <dbReference type="EMBL" id="RAV32879.1"/>
    </source>
</evidence>
<dbReference type="SUPFAM" id="SSF53474">
    <property type="entry name" value="alpha/beta-Hydrolases"/>
    <property type="match status" value="1"/>
</dbReference>
<sequence>MPDGSRSPIRLWDATTTAPAEPAPGEPAAPPSRPLVMIWPGWGMGARYYDPIATELAGRGFPVAIGELRGQGGSTAVPSRTHRWGYHHMASEDYPLSIRAAKRELGLPVDHPTILLCHSMGGQIGFLFLSRPEAAELGVIGLMGVGSGTPCYRGFTGRARWRLFIGSYLMRAVAMSVGYQPNGPLDVAGYGRQSGDHVIEWTHYVHNNDLSDLRHSDRDYVAAQREVLIPVLLTRCSNDDDCPLESARNLAQALPNAPVEVEEIAEPLGHNRWAREPDVVATRCAQFAEACLRDAT</sequence>
<keyword evidence="4" id="KW-1185">Reference proteome</keyword>
<dbReference type="Gene3D" id="3.40.50.1820">
    <property type="entry name" value="alpha/beta hydrolase"/>
    <property type="match status" value="1"/>
</dbReference>
<feature type="region of interest" description="Disordered" evidence="1">
    <location>
        <begin position="1"/>
        <end position="31"/>
    </location>
</feature>
<organism evidence="3 4">
    <name type="scientific">Corynebacterium heidelbergense</name>
    <dbReference type="NCBI Taxonomy" id="2055947"/>
    <lineage>
        <taxon>Bacteria</taxon>
        <taxon>Bacillati</taxon>
        <taxon>Actinomycetota</taxon>
        <taxon>Actinomycetes</taxon>
        <taxon>Mycobacteriales</taxon>
        <taxon>Corynebacteriaceae</taxon>
        <taxon>Corynebacterium</taxon>
    </lineage>
</organism>
<dbReference type="InterPro" id="IPR029058">
    <property type="entry name" value="AB_hydrolase_fold"/>
</dbReference>
<feature type="compositionally biased region" description="Pro residues" evidence="1">
    <location>
        <begin position="21"/>
        <end position="31"/>
    </location>
</feature>
<dbReference type="GO" id="GO:0016787">
    <property type="term" value="F:hydrolase activity"/>
    <property type="evidence" value="ECO:0007669"/>
    <property type="project" value="UniProtKB-KW"/>
</dbReference>
<dbReference type="Pfam" id="PF12146">
    <property type="entry name" value="Hydrolase_4"/>
    <property type="match status" value="1"/>
</dbReference>
<evidence type="ECO:0000256" key="1">
    <source>
        <dbReference type="SAM" id="MobiDB-lite"/>
    </source>
</evidence>
<feature type="domain" description="Serine aminopeptidase S33" evidence="2">
    <location>
        <begin position="32"/>
        <end position="134"/>
    </location>
</feature>
<dbReference type="InterPro" id="IPR022742">
    <property type="entry name" value="Hydrolase_4"/>
</dbReference>
<proteinExistence type="predicted"/>
<protein>
    <submittedName>
        <fullName evidence="3">Alpha/beta hydrolase</fullName>
    </submittedName>
</protein>
<comment type="caution">
    <text evidence="3">The sequence shown here is derived from an EMBL/GenBank/DDBJ whole genome shotgun (WGS) entry which is preliminary data.</text>
</comment>
<evidence type="ECO:0000259" key="2">
    <source>
        <dbReference type="Pfam" id="PF12146"/>
    </source>
</evidence>
<dbReference type="EMBL" id="QHCV01000008">
    <property type="protein sequence ID" value="RAV32879.1"/>
    <property type="molecule type" value="Genomic_DNA"/>
</dbReference>
<dbReference type="Proteomes" id="UP000251577">
    <property type="component" value="Unassembled WGS sequence"/>
</dbReference>
<dbReference type="AlphaFoldDB" id="A0A364V8C5"/>